<feature type="binding site" evidence="3">
    <location>
        <position position="174"/>
    </location>
    <ligand>
        <name>Mg(2+)</name>
        <dbReference type="ChEBI" id="CHEBI:18420"/>
    </ligand>
</feature>
<evidence type="ECO:0000313" key="6">
    <source>
        <dbReference type="Proteomes" id="UP001163046"/>
    </source>
</evidence>
<dbReference type="PANTHER" id="PTHR11596">
    <property type="entry name" value="ALKALINE PHOSPHATASE"/>
    <property type="match status" value="1"/>
</dbReference>
<evidence type="ECO:0000256" key="3">
    <source>
        <dbReference type="PIRSR" id="PIRSR601952-2"/>
    </source>
</evidence>
<dbReference type="Proteomes" id="UP001163046">
    <property type="component" value="Unassembled WGS sequence"/>
</dbReference>
<dbReference type="GO" id="GO:0004035">
    <property type="term" value="F:alkaline phosphatase activity"/>
    <property type="evidence" value="ECO:0007669"/>
    <property type="project" value="UniProtKB-EC"/>
</dbReference>
<feature type="binding site" evidence="3">
    <location>
        <position position="13"/>
    </location>
    <ligand>
        <name>Mg(2+)</name>
        <dbReference type="ChEBI" id="CHEBI:18420"/>
    </ligand>
</feature>
<sequence>MSTGIVTTTRATHATPASSYAHAADRNWESDADIKAKALDDGSKCKDIALQLIEYPHGNGIEVVFAGGRRELMHKNQTDPEYPDKTGERLDGRDLIQEWVDKHPNSQYVWNQTGFDQIDVKKVDHVIGLFESSNMKYEIERADDKAGEPSIAEMTEKAIKILQKNPKGYFLLVEDSWELDWYFQVYNPTDFLLGSSDETLVTVTADHSHVFTIGGYPKRGNPVLGIQENLGDELAVDLQNKTYTTLGYGDGPGGLNGSRPDLRNVKTDAKDYLQQATVHLKWESHGSEDVGKKWIVCYPGVTLVRHWCDTGVTLV</sequence>
<dbReference type="EC" id="3.1.3.1" evidence="1"/>
<evidence type="ECO:0000313" key="5">
    <source>
        <dbReference type="EMBL" id="KAJ7388200.1"/>
    </source>
</evidence>
<reference evidence="5" key="1">
    <citation type="submission" date="2023-01" db="EMBL/GenBank/DDBJ databases">
        <title>Genome assembly of the deep-sea coral Lophelia pertusa.</title>
        <authorList>
            <person name="Herrera S."/>
            <person name="Cordes E."/>
        </authorList>
    </citation>
    <scope>NUCLEOTIDE SEQUENCE</scope>
    <source>
        <strain evidence="5">USNM1676648</strain>
        <tissue evidence="5">Polyp</tissue>
    </source>
</reference>
<feature type="binding site" evidence="3">
    <location>
        <position position="285"/>
    </location>
    <ligand>
        <name>Zn(2+)</name>
        <dbReference type="ChEBI" id="CHEBI:29105"/>
        <label>2</label>
    </ligand>
</feature>
<dbReference type="SMART" id="SM00098">
    <property type="entry name" value="alkPPc"/>
    <property type="match status" value="1"/>
</dbReference>
<gene>
    <name evidence="5" type="ORF">OS493_039272</name>
</gene>
<dbReference type="GO" id="GO:0046872">
    <property type="term" value="F:metal ion binding"/>
    <property type="evidence" value="ECO:0007669"/>
    <property type="project" value="UniProtKB-KW"/>
</dbReference>
<dbReference type="EMBL" id="MU825568">
    <property type="protein sequence ID" value="KAJ7388200.1"/>
    <property type="molecule type" value="Genomic_DNA"/>
</dbReference>
<feature type="binding site" evidence="3">
    <location>
        <position position="206"/>
    </location>
    <ligand>
        <name>Zn(2+)</name>
        <dbReference type="ChEBI" id="CHEBI:29105"/>
        <label>2</label>
    </ligand>
</feature>
<comment type="cofactor">
    <cofactor evidence="3">
        <name>Mg(2+)</name>
        <dbReference type="ChEBI" id="CHEBI:18420"/>
    </cofactor>
    <text evidence="3">Binds 1 Mg(2+) ion.</text>
</comment>
<evidence type="ECO:0000256" key="4">
    <source>
        <dbReference type="RuleBase" id="RU003946"/>
    </source>
</evidence>
<dbReference type="Pfam" id="PF00245">
    <property type="entry name" value="Alk_phosphatase"/>
    <property type="match status" value="1"/>
</dbReference>
<evidence type="ECO:0000256" key="2">
    <source>
        <dbReference type="ARBA" id="ARBA00022553"/>
    </source>
</evidence>
<dbReference type="SUPFAM" id="SSF53649">
    <property type="entry name" value="Alkaline phosphatase-like"/>
    <property type="match status" value="1"/>
</dbReference>
<feature type="binding site" evidence="3">
    <location>
        <position position="15"/>
    </location>
    <ligand>
        <name>Mg(2+)</name>
        <dbReference type="ChEBI" id="CHEBI:18420"/>
    </ligand>
</feature>
<comment type="cofactor">
    <cofactor evidence="3">
        <name>Zn(2+)</name>
        <dbReference type="ChEBI" id="CHEBI:29105"/>
    </cofactor>
    <text evidence="3">Binds 2 Zn(2+) ions.</text>
</comment>
<dbReference type="AlphaFoldDB" id="A0A9X0D636"/>
<accession>A0A9X0D636</accession>
<dbReference type="InterPro" id="IPR017850">
    <property type="entry name" value="Alkaline_phosphatase_core_sf"/>
</dbReference>
<dbReference type="PANTHER" id="PTHR11596:SF5">
    <property type="entry name" value="ALKALINE PHOSPHATASE"/>
    <property type="match status" value="1"/>
</dbReference>
<keyword evidence="3" id="KW-0460">Magnesium</keyword>
<dbReference type="Gene3D" id="3.40.720.10">
    <property type="entry name" value="Alkaline Phosphatase, subunit A"/>
    <property type="match status" value="2"/>
</dbReference>
<dbReference type="PRINTS" id="PR00113">
    <property type="entry name" value="ALKPHPHTASE"/>
</dbReference>
<dbReference type="InterPro" id="IPR001952">
    <property type="entry name" value="Alkaline_phosphatase"/>
</dbReference>
<comment type="similarity">
    <text evidence="4">Belongs to the alkaline phosphatase family.</text>
</comment>
<dbReference type="OrthoDB" id="5818554at2759"/>
<comment type="caution">
    <text evidence="5">The sequence shown here is derived from an EMBL/GenBank/DDBJ whole genome shotgun (WGS) entry which is preliminary data.</text>
</comment>
<feature type="binding site" evidence="3">
    <location>
        <position position="207"/>
    </location>
    <ligand>
        <name>Zn(2+)</name>
        <dbReference type="ChEBI" id="CHEBI:29105"/>
        <label>2</label>
    </ligand>
</feature>
<keyword evidence="2" id="KW-0597">Phosphoprotein</keyword>
<keyword evidence="6" id="KW-1185">Reference proteome</keyword>
<organism evidence="5 6">
    <name type="scientific">Desmophyllum pertusum</name>
    <dbReference type="NCBI Taxonomy" id="174260"/>
    <lineage>
        <taxon>Eukaryota</taxon>
        <taxon>Metazoa</taxon>
        <taxon>Cnidaria</taxon>
        <taxon>Anthozoa</taxon>
        <taxon>Hexacorallia</taxon>
        <taxon>Scleractinia</taxon>
        <taxon>Caryophylliina</taxon>
        <taxon>Caryophylliidae</taxon>
        <taxon>Desmophyllum</taxon>
    </lineage>
</organism>
<keyword evidence="3" id="KW-0862">Zinc</keyword>
<evidence type="ECO:0000256" key="1">
    <source>
        <dbReference type="ARBA" id="ARBA00012647"/>
    </source>
</evidence>
<protein>
    <recommendedName>
        <fullName evidence="1">alkaline phosphatase</fullName>
        <ecNumber evidence="1">3.1.3.1</ecNumber>
    </recommendedName>
</protein>
<keyword evidence="3" id="KW-0479">Metal-binding</keyword>
<name>A0A9X0D636_9CNID</name>
<proteinExistence type="inferred from homology"/>